<dbReference type="EC" id="5.1.3.13" evidence="3 5"/>
<organism evidence="6 7">
    <name type="scientific">Brevundimonas intermedia</name>
    <dbReference type="NCBI Taxonomy" id="74315"/>
    <lineage>
        <taxon>Bacteria</taxon>
        <taxon>Pseudomonadati</taxon>
        <taxon>Pseudomonadota</taxon>
        <taxon>Alphaproteobacteria</taxon>
        <taxon>Caulobacterales</taxon>
        <taxon>Caulobacteraceae</taxon>
        <taxon>Brevundimonas</taxon>
    </lineage>
</organism>
<evidence type="ECO:0000256" key="4">
    <source>
        <dbReference type="ARBA" id="ARBA00019595"/>
    </source>
</evidence>
<sequence>MIFHKTPLEGARLIELEKRGDDRGFFARAFCETEFAREGLVSHFVQMNNSLSGKKGTLRGMHYQMTPHAEVKVVRCIQGALWDAIVDLRPQSPTYLKWFGAELSAENRMSMYVPRGFGHAILTLTDDVEAIYMVSDAYAPEAERGIRWSDPKIGVEWPIEPVEISQKDAAWPDFDPTFHGVASFRSLG</sequence>
<dbReference type="InterPro" id="IPR011051">
    <property type="entry name" value="RmlC_Cupin_sf"/>
</dbReference>
<dbReference type="Pfam" id="PF00908">
    <property type="entry name" value="dTDP_sugar_isom"/>
    <property type="match status" value="1"/>
</dbReference>
<comment type="similarity">
    <text evidence="5">Belongs to the dTDP-4-dehydrorhamnose 3,5-epimerase family.</text>
</comment>
<comment type="pathway">
    <text evidence="5">Carbohydrate biosynthesis; dTDP-L-rhamnose biosynthesis.</text>
</comment>
<comment type="catalytic activity">
    <reaction evidence="1 5">
        <text>dTDP-4-dehydro-6-deoxy-alpha-D-glucose = dTDP-4-dehydro-beta-L-rhamnose</text>
        <dbReference type="Rhea" id="RHEA:16969"/>
        <dbReference type="ChEBI" id="CHEBI:57649"/>
        <dbReference type="ChEBI" id="CHEBI:62830"/>
        <dbReference type="EC" id="5.1.3.13"/>
    </reaction>
</comment>
<evidence type="ECO:0000313" key="6">
    <source>
        <dbReference type="EMBL" id="GLK49335.1"/>
    </source>
</evidence>
<evidence type="ECO:0000256" key="2">
    <source>
        <dbReference type="ARBA" id="ARBA00001997"/>
    </source>
</evidence>
<comment type="function">
    <text evidence="2 5">Catalyzes the epimerization of the C3' and C5'positions of dTDP-6-deoxy-D-xylo-4-hexulose, forming dTDP-6-deoxy-L-lyxo-4-hexulose.</text>
</comment>
<dbReference type="CDD" id="cd00438">
    <property type="entry name" value="cupin_RmlC"/>
    <property type="match status" value="1"/>
</dbReference>
<evidence type="ECO:0000256" key="1">
    <source>
        <dbReference type="ARBA" id="ARBA00001298"/>
    </source>
</evidence>
<keyword evidence="7" id="KW-1185">Reference proteome</keyword>
<dbReference type="EMBL" id="BSFD01000009">
    <property type="protein sequence ID" value="GLK49335.1"/>
    <property type="molecule type" value="Genomic_DNA"/>
</dbReference>
<reference evidence="6" key="2">
    <citation type="submission" date="2023-01" db="EMBL/GenBank/DDBJ databases">
        <authorList>
            <person name="Sun Q."/>
            <person name="Evtushenko L."/>
        </authorList>
    </citation>
    <scope>NUCLEOTIDE SEQUENCE</scope>
    <source>
        <strain evidence="6">VKM B-1499</strain>
    </source>
</reference>
<evidence type="ECO:0000256" key="3">
    <source>
        <dbReference type="ARBA" id="ARBA00012098"/>
    </source>
</evidence>
<proteinExistence type="inferred from homology"/>
<dbReference type="PANTHER" id="PTHR21047:SF2">
    <property type="entry name" value="THYMIDINE DIPHOSPHO-4-KETO-RHAMNOSE 3,5-EPIMERASE"/>
    <property type="match status" value="1"/>
</dbReference>
<dbReference type="RefSeq" id="WP_271165531.1">
    <property type="nucleotide sequence ID" value="NZ_BSFD01000009.1"/>
</dbReference>
<dbReference type="NCBIfam" id="TIGR01221">
    <property type="entry name" value="rmlC"/>
    <property type="match status" value="1"/>
</dbReference>
<comment type="subunit">
    <text evidence="5">Homodimer.</text>
</comment>
<keyword evidence="5" id="KW-0413">Isomerase</keyword>
<dbReference type="InterPro" id="IPR014710">
    <property type="entry name" value="RmlC-like_jellyroll"/>
</dbReference>
<dbReference type="SUPFAM" id="SSF51182">
    <property type="entry name" value="RmlC-like cupins"/>
    <property type="match status" value="1"/>
</dbReference>
<dbReference type="InterPro" id="IPR000888">
    <property type="entry name" value="RmlC-like"/>
</dbReference>
<name>A0ABQ5TB45_9CAUL</name>
<dbReference type="PANTHER" id="PTHR21047">
    <property type="entry name" value="DTDP-6-DEOXY-D-GLUCOSE-3,5 EPIMERASE"/>
    <property type="match status" value="1"/>
</dbReference>
<dbReference type="Gene3D" id="2.60.120.10">
    <property type="entry name" value="Jelly Rolls"/>
    <property type="match status" value="1"/>
</dbReference>
<dbReference type="Proteomes" id="UP001143509">
    <property type="component" value="Unassembled WGS sequence"/>
</dbReference>
<protein>
    <recommendedName>
        <fullName evidence="4 5">dTDP-4-dehydrorhamnose 3,5-epimerase</fullName>
        <ecNumber evidence="3 5">5.1.3.13</ecNumber>
    </recommendedName>
    <alternativeName>
        <fullName evidence="5">Thymidine diphospho-4-keto-rhamnose 3,5-epimerase</fullName>
    </alternativeName>
</protein>
<evidence type="ECO:0000256" key="5">
    <source>
        <dbReference type="RuleBase" id="RU364069"/>
    </source>
</evidence>
<evidence type="ECO:0000313" key="7">
    <source>
        <dbReference type="Proteomes" id="UP001143509"/>
    </source>
</evidence>
<reference evidence="6" key="1">
    <citation type="journal article" date="2014" name="Int. J. Syst. Evol. Microbiol.">
        <title>Complete genome of a new Firmicutes species belonging to the dominant human colonic microbiota ('Ruminococcus bicirculans') reveals two chromosomes and a selective capacity to utilize plant glucans.</title>
        <authorList>
            <consortium name="NISC Comparative Sequencing Program"/>
            <person name="Wegmann U."/>
            <person name="Louis P."/>
            <person name="Goesmann A."/>
            <person name="Henrissat B."/>
            <person name="Duncan S.H."/>
            <person name="Flint H.J."/>
        </authorList>
    </citation>
    <scope>NUCLEOTIDE SEQUENCE</scope>
    <source>
        <strain evidence="6">VKM B-1499</strain>
    </source>
</reference>
<gene>
    <name evidence="6" type="primary">rfbD</name>
    <name evidence="6" type="ORF">GCM10017620_23080</name>
</gene>
<accession>A0ABQ5TB45</accession>
<comment type="caution">
    <text evidence="6">The sequence shown here is derived from an EMBL/GenBank/DDBJ whole genome shotgun (WGS) entry which is preliminary data.</text>
</comment>